<dbReference type="Pfam" id="PF13589">
    <property type="entry name" value="HATPase_c_3"/>
    <property type="match status" value="1"/>
</dbReference>
<comment type="caution">
    <text evidence="3">The sequence shown here is derived from an EMBL/GenBank/DDBJ whole genome shotgun (WGS) entry which is preliminary data.</text>
</comment>
<dbReference type="RefSeq" id="WP_282314678.1">
    <property type="nucleotide sequence ID" value="NZ_JARBWL010000001.1"/>
</dbReference>
<evidence type="ECO:0000256" key="1">
    <source>
        <dbReference type="SAM" id="MobiDB-lite"/>
    </source>
</evidence>
<protein>
    <submittedName>
        <fullName evidence="3">ATP-binding protein</fullName>
    </submittedName>
</protein>
<feature type="region of interest" description="Disordered" evidence="1">
    <location>
        <begin position="184"/>
        <end position="207"/>
    </location>
</feature>
<reference evidence="3 5" key="1">
    <citation type="submission" date="2023-02" db="EMBL/GenBank/DDBJ databases">
        <title>Pseudomonas chrutzelriedensis sp. nov., a potently antifungal strain isolated from moss.</title>
        <authorList>
            <person name="Schnyder A."/>
            <person name="Kalawong R."/>
            <person name="Eberl L."/>
            <person name="Agnoli K."/>
        </authorList>
    </citation>
    <scope>NUCLEOTIDE SEQUENCE [LARGE SCALE GENOMIC DNA]</scope>
    <source>
        <strain evidence="3 5">681</strain>
    </source>
</reference>
<dbReference type="Gene3D" id="3.30.565.10">
    <property type="entry name" value="Histidine kinase-like ATPase, C-terminal domain"/>
    <property type="match status" value="1"/>
</dbReference>
<dbReference type="EMBL" id="JARBWL010000001">
    <property type="protein sequence ID" value="MDI2589823.1"/>
    <property type="molecule type" value="Genomic_DNA"/>
</dbReference>
<organism evidence="3 5">
    <name type="scientific">Pseudomonas fungipugnans</name>
    <dbReference type="NCBI Taxonomy" id="3024217"/>
    <lineage>
        <taxon>Bacteria</taxon>
        <taxon>Pseudomonadati</taxon>
        <taxon>Pseudomonadota</taxon>
        <taxon>Gammaproteobacteria</taxon>
        <taxon>Pseudomonadales</taxon>
        <taxon>Pseudomonadaceae</taxon>
        <taxon>Pseudomonas</taxon>
    </lineage>
</organism>
<evidence type="ECO:0000313" key="4">
    <source>
        <dbReference type="EMBL" id="MDI2595575.1"/>
    </source>
</evidence>
<proteinExistence type="predicted"/>
<name>A0ABT6QPA6_9PSED</name>
<keyword evidence="5" id="KW-1185">Reference proteome</keyword>
<dbReference type="InterPro" id="IPR036890">
    <property type="entry name" value="HATPase_C_sf"/>
</dbReference>
<dbReference type="EMBL" id="JARBWL010000002">
    <property type="protein sequence ID" value="MDI2595575.1"/>
    <property type="molecule type" value="Genomic_DNA"/>
</dbReference>
<dbReference type="GO" id="GO:0005524">
    <property type="term" value="F:ATP binding"/>
    <property type="evidence" value="ECO:0007669"/>
    <property type="project" value="UniProtKB-KW"/>
</dbReference>
<dbReference type="SUPFAM" id="SSF55874">
    <property type="entry name" value="ATPase domain of HSP90 chaperone/DNA topoisomerase II/histidine kinase"/>
    <property type="match status" value="1"/>
</dbReference>
<evidence type="ECO:0000313" key="5">
    <source>
        <dbReference type="Proteomes" id="UP001159100"/>
    </source>
</evidence>
<sequence>MESKDILNKGELDLVEKIKNYSQTGQSAKTKLETDEKVLARVTDGIYRLPGSAIRELISNAYDADAVNVTINTDVPRFQTITIRDDGNGMSIETLVNLLNHVGASAKRSGKGGSLKVTDEKDSSLSLNKKRKLIGKIGIGLFSVAQLTRDFDIITKQKGDDFYLKARIRLHNYSEEYIREKEKEFEDKVSASDENTATGGGDGDVEARGASFETGEVEIWTDNTENIDAHGTDIVLRNIKKSARDQLRSVDIWGQEAAETELESSIPSDDLLNSSKLEKPKFHVGNYFGKDGFEFYDGTDREPELPWNETDKSEDKLLKLYNSVLSLTNVTTNPKLAIVFDNYLNMLWTLSLSVPLNYIEKHPFRYSTKEISDVYIISNKLKGQANRYKPDDKESPIGTILPSLATYDDIDFNVVIDGVKLFRPLKLSGLPKSSGAVKRPILFVGSYSPDLSAVDNQDSGGKISFDAYLLWTPKVIPRDHNGVLVRVHNSSGTLFDETFMKHQVAEHTIKSQLTVEIFVNNGLDSALNIDRESFNISHPHYQIMMKWLHQAIRQVVNKYKAIKKEEVDKNQDSSRNSYDENLSRIVLNSIGRSGLDYSDVSNLYLVDGDKASSSVKGDMSISDLPMESIKIEKNRYLELSGLTTSKSKKSYFIESKTEAIIQVLESYRILNDLSASQRESLIEDIIQIISFEG</sequence>
<keyword evidence="3" id="KW-0547">Nucleotide-binding</keyword>
<dbReference type="EMBL" id="JARBWL010000001">
    <property type="protein sequence ID" value="MDI2592715.1"/>
    <property type="molecule type" value="Genomic_DNA"/>
</dbReference>
<evidence type="ECO:0000313" key="3">
    <source>
        <dbReference type="EMBL" id="MDI2592715.1"/>
    </source>
</evidence>
<dbReference type="Proteomes" id="UP001159100">
    <property type="component" value="Unassembled WGS sequence"/>
</dbReference>
<gene>
    <name evidence="2" type="ORF">POF45_00035</name>
    <name evidence="3" type="ORF">POF45_14960</name>
    <name evidence="4" type="ORF">POF45_29730</name>
</gene>
<evidence type="ECO:0000313" key="2">
    <source>
        <dbReference type="EMBL" id="MDI2589823.1"/>
    </source>
</evidence>
<accession>A0ABT6QPA6</accession>
<keyword evidence="3" id="KW-0067">ATP-binding</keyword>